<protein>
    <submittedName>
        <fullName evidence="1">Uncharacterized protein</fullName>
    </submittedName>
</protein>
<sequence length="152" mass="17054">METEFLNNYEVQGGYKARRISGESRSAHVARTRSLTKRLGRRPNLCLCRLCGPSFWKAGGHNIVEQISSNLNVLVRGPRWEGCSPALPACPTDQPSLPFTVPTHRKTDEMQPVRSRCSRPLQFLATSSTDSSVTLALTARDRDLNFKHFLAR</sequence>
<dbReference type="AlphaFoldDB" id="A0A4Z2J0T6"/>
<evidence type="ECO:0000313" key="2">
    <source>
        <dbReference type="Proteomes" id="UP000314294"/>
    </source>
</evidence>
<proteinExistence type="predicted"/>
<organism evidence="1 2">
    <name type="scientific">Liparis tanakae</name>
    <name type="common">Tanaka's snailfish</name>
    <dbReference type="NCBI Taxonomy" id="230148"/>
    <lineage>
        <taxon>Eukaryota</taxon>
        <taxon>Metazoa</taxon>
        <taxon>Chordata</taxon>
        <taxon>Craniata</taxon>
        <taxon>Vertebrata</taxon>
        <taxon>Euteleostomi</taxon>
        <taxon>Actinopterygii</taxon>
        <taxon>Neopterygii</taxon>
        <taxon>Teleostei</taxon>
        <taxon>Neoteleostei</taxon>
        <taxon>Acanthomorphata</taxon>
        <taxon>Eupercaria</taxon>
        <taxon>Perciformes</taxon>
        <taxon>Cottioidei</taxon>
        <taxon>Cottales</taxon>
        <taxon>Liparidae</taxon>
        <taxon>Liparis</taxon>
    </lineage>
</organism>
<dbReference type="Proteomes" id="UP000314294">
    <property type="component" value="Unassembled WGS sequence"/>
</dbReference>
<keyword evidence="2" id="KW-1185">Reference proteome</keyword>
<comment type="caution">
    <text evidence="1">The sequence shown here is derived from an EMBL/GenBank/DDBJ whole genome shotgun (WGS) entry which is preliminary data.</text>
</comment>
<dbReference type="OrthoDB" id="10646307at2759"/>
<name>A0A4Z2J0T6_9TELE</name>
<dbReference type="EMBL" id="SRLO01000031">
    <property type="protein sequence ID" value="TNN83776.1"/>
    <property type="molecule type" value="Genomic_DNA"/>
</dbReference>
<reference evidence="1 2" key="1">
    <citation type="submission" date="2019-03" db="EMBL/GenBank/DDBJ databases">
        <title>First draft genome of Liparis tanakae, snailfish: a comprehensive survey of snailfish specific genes.</title>
        <authorList>
            <person name="Kim W."/>
            <person name="Song I."/>
            <person name="Jeong J.-H."/>
            <person name="Kim D."/>
            <person name="Kim S."/>
            <person name="Ryu S."/>
            <person name="Song J.Y."/>
            <person name="Lee S.K."/>
        </authorList>
    </citation>
    <scope>NUCLEOTIDE SEQUENCE [LARGE SCALE GENOMIC DNA]</scope>
    <source>
        <tissue evidence="1">Muscle</tissue>
    </source>
</reference>
<accession>A0A4Z2J0T6</accession>
<evidence type="ECO:0000313" key="1">
    <source>
        <dbReference type="EMBL" id="TNN83776.1"/>
    </source>
</evidence>
<gene>
    <name evidence="1" type="ORF">EYF80_005952</name>
</gene>